<evidence type="ECO:0000313" key="2">
    <source>
        <dbReference type="Proteomes" id="UP000274131"/>
    </source>
</evidence>
<sequence length="207" mass="23343">NICCTHKIKKNSFSKKANSQQFKAKIVQICHSPPAPTACNIKDSNFKLLLHPVNNLKNMKSLKKADGFHKKATSFWVLKMQFPKKEGERCLIVVLGIGREVGAEINLRKIYPSKCEFFGADPFSQYNKKLFESVNGIFFRAAIGMERKLKKAILLTDLFPTLLNGGLFDELDMHVCQISMELHFSMGEDNDAASLNFLQAAAKSRRS</sequence>
<proteinExistence type="predicted"/>
<accession>A0A0N4V062</accession>
<dbReference type="Proteomes" id="UP000274131">
    <property type="component" value="Unassembled WGS sequence"/>
</dbReference>
<protein>
    <submittedName>
        <fullName evidence="3">Methyltransf_21 domain-containing protein</fullName>
    </submittedName>
</protein>
<dbReference type="WBParaSite" id="EVEC_0000329001-mRNA-1">
    <property type="protein sequence ID" value="EVEC_0000329001-mRNA-1"/>
    <property type="gene ID" value="EVEC_0000329001"/>
</dbReference>
<evidence type="ECO:0000313" key="3">
    <source>
        <dbReference type="WBParaSite" id="EVEC_0000329001-mRNA-1"/>
    </source>
</evidence>
<gene>
    <name evidence="1" type="ORF">EVEC_LOCUS2998</name>
</gene>
<dbReference type="AlphaFoldDB" id="A0A0N4V062"/>
<name>A0A0N4V062_ENTVE</name>
<dbReference type="PANTHER" id="PTHR22989:SF3">
    <property type="entry name" value="METHYLTRANSFERASE FKBM DOMAIN-CONTAINING PROTEIN"/>
    <property type="match status" value="1"/>
</dbReference>
<evidence type="ECO:0000313" key="1">
    <source>
        <dbReference type="EMBL" id="VDD87855.1"/>
    </source>
</evidence>
<dbReference type="PANTHER" id="PTHR22989">
    <property type="entry name" value="UNCHARACTERIZED DUF13 C.ELEGANS"/>
    <property type="match status" value="1"/>
</dbReference>
<keyword evidence="2" id="KW-1185">Reference proteome</keyword>
<dbReference type="OrthoDB" id="5869502at2759"/>
<reference evidence="3" key="1">
    <citation type="submission" date="2017-02" db="UniProtKB">
        <authorList>
            <consortium name="WormBaseParasite"/>
        </authorList>
    </citation>
    <scope>IDENTIFICATION</scope>
</reference>
<dbReference type="EMBL" id="UXUI01007487">
    <property type="protein sequence ID" value="VDD87855.1"/>
    <property type="molecule type" value="Genomic_DNA"/>
</dbReference>
<organism evidence="3">
    <name type="scientific">Enterobius vermicularis</name>
    <name type="common">Human pinworm</name>
    <dbReference type="NCBI Taxonomy" id="51028"/>
    <lineage>
        <taxon>Eukaryota</taxon>
        <taxon>Metazoa</taxon>
        <taxon>Ecdysozoa</taxon>
        <taxon>Nematoda</taxon>
        <taxon>Chromadorea</taxon>
        <taxon>Rhabditida</taxon>
        <taxon>Spirurina</taxon>
        <taxon>Oxyuridomorpha</taxon>
        <taxon>Oxyuroidea</taxon>
        <taxon>Oxyuridae</taxon>
        <taxon>Enterobius</taxon>
    </lineage>
</organism>
<reference evidence="1 2" key="2">
    <citation type="submission" date="2018-10" db="EMBL/GenBank/DDBJ databases">
        <authorList>
            <consortium name="Pathogen Informatics"/>
        </authorList>
    </citation>
    <scope>NUCLEOTIDE SEQUENCE [LARGE SCALE GENOMIC DNA]</scope>
</reference>